<feature type="compositionally biased region" description="Low complexity" evidence="1">
    <location>
        <begin position="43"/>
        <end position="110"/>
    </location>
</feature>
<sequence>MLPRADPRPRRDHDNRWTGTKRRSRRLTLTLPRDPPPWPSSPAPASASASTVPTPSTAMSTGSTTGSASLRASPAAAADASGPGLPRASTSLSSSTGSSGSSVIRSASALTDAPATPRRSVPALRPTHGHMRHPSNTVIDMGGFSWDDHGSSALAAASAGVVANGETPPIAEDPASATGASGLPGASPTTPATVTLGVRGTPGARTGGARSKVQHLLAQFQDHEYAAAAGAPASVAYYSRHVAGPPPPLSLDRARGMPPDDQVGPSSAPLRTGSMHHPTPPGATATAEQDLGASELGTVLDMSLFGFPGAADASRPSTAGTAATYGMARLSLGHEPPADATGILPGAMPVIPHHLVQREETSNRSHASLLADDYNPTTATSYADSPFPIEDHFVMDADHPPPPPGAYLHHTPPTSSTTVASVPGTSAAAAYYTRSGHQLDWPIAPTQLFRAGGRRRGRATQEGVPRTSTASLGNLRRDGGRTVAARDDGAEAQVPAAVADGRAVGGHGQVGG</sequence>
<dbReference type="AlphaFoldDB" id="A0A0L0T6E2"/>
<feature type="region of interest" description="Disordered" evidence="1">
    <location>
        <begin position="452"/>
        <end position="480"/>
    </location>
</feature>
<name>A0A0L0T6E2_ALLM3</name>
<gene>
    <name evidence="2" type="ORF">AMAG_14465</name>
</gene>
<evidence type="ECO:0000313" key="3">
    <source>
        <dbReference type="Proteomes" id="UP000054350"/>
    </source>
</evidence>
<proteinExistence type="predicted"/>
<dbReference type="EMBL" id="GG745365">
    <property type="protein sequence ID" value="KNE70322.1"/>
    <property type="molecule type" value="Genomic_DNA"/>
</dbReference>
<organism evidence="2 3">
    <name type="scientific">Allomyces macrogynus (strain ATCC 38327)</name>
    <name type="common">Allomyces javanicus var. macrogynus</name>
    <dbReference type="NCBI Taxonomy" id="578462"/>
    <lineage>
        <taxon>Eukaryota</taxon>
        <taxon>Fungi</taxon>
        <taxon>Fungi incertae sedis</taxon>
        <taxon>Blastocladiomycota</taxon>
        <taxon>Blastocladiomycetes</taxon>
        <taxon>Blastocladiales</taxon>
        <taxon>Blastocladiaceae</taxon>
        <taxon>Allomyces</taxon>
    </lineage>
</organism>
<evidence type="ECO:0000313" key="2">
    <source>
        <dbReference type="EMBL" id="KNE70322.1"/>
    </source>
</evidence>
<protein>
    <submittedName>
        <fullName evidence="2">Uncharacterized protein</fullName>
    </submittedName>
</protein>
<feature type="region of interest" description="Disordered" evidence="1">
    <location>
        <begin position="165"/>
        <end position="210"/>
    </location>
</feature>
<reference evidence="2 3" key="1">
    <citation type="submission" date="2009-11" db="EMBL/GenBank/DDBJ databases">
        <title>Annotation of Allomyces macrogynus ATCC 38327.</title>
        <authorList>
            <consortium name="The Broad Institute Genome Sequencing Platform"/>
            <person name="Russ C."/>
            <person name="Cuomo C."/>
            <person name="Burger G."/>
            <person name="Gray M.W."/>
            <person name="Holland P.W.H."/>
            <person name="King N."/>
            <person name="Lang F.B.F."/>
            <person name="Roger A.J."/>
            <person name="Ruiz-Trillo I."/>
            <person name="Young S.K."/>
            <person name="Zeng Q."/>
            <person name="Gargeya S."/>
            <person name="Fitzgerald M."/>
            <person name="Haas B."/>
            <person name="Abouelleil A."/>
            <person name="Alvarado L."/>
            <person name="Arachchi H.M."/>
            <person name="Berlin A."/>
            <person name="Chapman S.B."/>
            <person name="Gearin G."/>
            <person name="Goldberg J."/>
            <person name="Griggs A."/>
            <person name="Gujja S."/>
            <person name="Hansen M."/>
            <person name="Heiman D."/>
            <person name="Howarth C."/>
            <person name="Larimer J."/>
            <person name="Lui A."/>
            <person name="MacDonald P.J.P."/>
            <person name="McCowen C."/>
            <person name="Montmayeur A."/>
            <person name="Murphy C."/>
            <person name="Neiman D."/>
            <person name="Pearson M."/>
            <person name="Priest M."/>
            <person name="Roberts A."/>
            <person name="Saif S."/>
            <person name="Shea T."/>
            <person name="Sisk P."/>
            <person name="Stolte C."/>
            <person name="Sykes S."/>
            <person name="Wortman J."/>
            <person name="Nusbaum C."/>
            <person name="Birren B."/>
        </authorList>
    </citation>
    <scope>NUCLEOTIDE SEQUENCE [LARGE SCALE GENOMIC DNA]</scope>
    <source>
        <strain evidence="2 3">ATCC 38327</strain>
    </source>
</reference>
<feature type="region of interest" description="Disordered" evidence="1">
    <location>
        <begin position="246"/>
        <end position="286"/>
    </location>
</feature>
<feature type="region of interest" description="Disordered" evidence="1">
    <location>
        <begin position="1"/>
        <end position="133"/>
    </location>
</feature>
<keyword evidence="3" id="KW-1185">Reference proteome</keyword>
<feature type="compositionally biased region" description="Pro residues" evidence="1">
    <location>
        <begin position="33"/>
        <end position="42"/>
    </location>
</feature>
<feature type="compositionally biased region" description="Basic and acidic residues" evidence="1">
    <location>
        <begin position="1"/>
        <end position="16"/>
    </location>
</feature>
<evidence type="ECO:0000256" key="1">
    <source>
        <dbReference type="SAM" id="MobiDB-lite"/>
    </source>
</evidence>
<reference evidence="3" key="2">
    <citation type="submission" date="2009-11" db="EMBL/GenBank/DDBJ databases">
        <title>The Genome Sequence of Allomyces macrogynus strain ATCC 38327.</title>
        <authorList>
            <consortium name="The Broad Institute Genome Sequencing Platform"/>
            <person name="Russ C."/>
            <person name="Cuomo C."/>
            <person name="Shea T."/>
            <person name="Young S.K."/>
            <person name="Zeng Q."/>
            <person name="Koehrsen M."/>
            <person name="Haas B."/>
            <person name="Borodovsky M."/>
            <person name="Guigo R."/>
            <person name="Alvarado L."/>
            <person name="Berlin A."/>
            <person name="Borenstein D."/>
            <person name="Chen Z."/>
            <person name="Engels R."/>
            <person name="Freedman E."/>
            <person name="Gellesch M."/>
            <person name="Goldberg J."/>
            <person name="Griggs A."/>
            <person name="Gujja S."/>
            <person name="Heiman D."/>
            <person name="Hepburn T."/>
            <person name="Howarth C."/>
            <person name="Jen D."/>
            <person name="Larson L."/>
            <person name="Lewis B."/>
            <person name="Mehta T."/>
            <person name="Park D."/>
            <person name="Pearson M."/>
            <person name="Roberts A."/>
            <person name="Saif S."/>
            <person name="Shenoy N."/>
            <person name="Sisk P."/>
            <person name="Stolte C."/>
            <person name="Sykes S."/>
            <person name="Walk T."/>
            <person name="White J."/>
            <person name="Yandava C."/>
            <person name="Burger G."/>
            <person name="Gray M.W."/>
            <person name="Holland P.W.H."/>
            <person name="King N."/>
            <person name="Lang F.B.F."/>
            <person name="Roger A.J."/>
            <person name="Ruiz-Trillo I."/>
            <person name="Lander E."/>
            <person name="Nusbaum C."/>
        </authorList>
    </citation>
    <scope>NUCLEOTIDE SEQUENCE [LARGE SCALE GENOMIC DNA]</scope>
    <source>
        <strain evidence="3">ATCC 38327</strain>
    </source>
</reference>
<accession>A0A0L0T6E2</accession>
<feature type="compositionally biased region" description="Low complexity" evidence="1">
    <location>
        <begin position="197"/>
        <end position="210"/>
    </location>
</feature>
<dbReference type="Proteomes" id="UP000054350">
    <property type="component" value="Unassembled WGS sequence"/>
</dbReference>
<dbReference type="VEuPathDB" id="FungiDB:AMAG_14465"/>